<dbReference type="InterPro" id="IPR036291">
    <property type="entry name" value="NAD(P)-bd_dom_sf"/>
</dbReference>
<evidence type="ECO:0000313" key="2">
    <source>
        <dbReference type="EMBL" id="SHI12187.1"/>
    </source>
</evidence>
<dbReference type="GO" id="GO:0006089">
    <property type="term" value="P:lactate metabolic process"/>
    <property type="evidence" value="ECO:0007669"/>
    <property type="project" value="TreeGrafter"/>
</dbReference>
<proteinExistence type="predicted"/>
<dbReference type="PANTHER" id="PTHR43128:SF16">
    <property type="entry name" value="L-LACTATE DEHYDROGENASE"/>
    <property type="match status" value="1"/>
</dbReference>
<dbReference type="Proteomes" id="UP000184389">
    <property type="component" value="Unassembled WGS sequence"/>
</dbReference>
<dbReference type="AlphaFoldDB" id="A0A1M5YJH7"/>
<dbReference type="OrthoDB" id="1704578at2"/>
<dbReference type="GO" id="GO:0004459">
    <property type="term" value="F:L-lactate dehydrogenase (NAD+) activity"/>
    <property type="evidence" value="ECO:0007669"/>
    <property type="project" value="TreeGrafter"/>
</dbReference>
<evidence type="ECO:0000259" key="1">
    <source>
        <dbReference type="Pfam" id="PF00056"/>
    </source>
</evidence>
<protein>
    <submittedName>
        <fullName evidence="2">Malate/lactate dehydrogenase</fullName>
    </submittedName>
</protein>
<reference evidence="2 3" key="1">
    <citation type="submission" date="2016-11" db="EMBL/GenBank/DDBJ databases">
        <authorList>
            <person name="Jaros S."/>
            <person name="Januszkiewicz K."/>
            <person name="Wedrychowicz H."/>
        </authorList>
    </citation>
    <scope>NUCLEOTIDE SEQUENCE [LARGE SCALE GENOMIC DNA]</scope>
    <source>
        <strain evidence="2 3">DSM 13106</strain>
    </source>
</reference>
<evidence type="ECO:0000313" key="3">
    <source>
        <dbReference type="Proteomes" id="UP000184389"/>
    </source>
</evidence>
<feature type="domain" description="Lactate/malate dehydrogenase N-terminal" evidence="1">
    <location>
        <begin position="121"/>
        <end position="258"/>
    </location>
</feature>
<gene>
    <name evidence="2" type="ORF">SAMN02745180_02247</name>
</gene>
<dbReference type="InterPro" id="IPR001236">
    <property type="entry name" value="Lactate/malate_DH_N"/>
</dbReference>
<accession>A0A1M5YJH7</accession>
<name>A0A1M5YJH7_9FIRM</name>
<dbReference type="PANTHER" id="PTHR43128">
    <property type="entry name" value="L-2-HYDROXYCARBOXYLATE DEHYDROGENASE (NAD(P)(+))"/>
    <property type="match status" value="1"/>
</dbReference>
<dbReference type="STRING" id="1123281.SAMN02745180_02247"/>
<dbReference type="Gene3D" id="3.40.50.720">
    <property type="entry name" value="NAD(P)-binding Rossmann-like Domain"/>
    <property type="match status" value="1"/>
</dbReference>
<sequence length="415" mass="47864">MFKYYKYKDKYLFSTNEYENMKIVGEDEIKNSDKTIYFLDKFNPLYSRSSFSISHPSLLFLKKEDLNFLRKNELEEANVPQWLMDKINKRNIRAVNTMYPNWEKLLFEETKDKWKLNLLALGDVGGTLLIGLRLLGSKYIDEIGIYDRHLDRMKRWEYELNQVRAPFTDEEYPKIKGIDVDELFDCDMFIFCASSGVPKLDSNVRDVRMAQFDGNAKIIKEYARMARNKNFDGIFAVVSDPVDLLCKVAFLESNTNDKGVLDFCGIPSDKIIGYGLGVMNARASFYAEGNPRASHFLKEGRVYGPHGEGLVVADSIYNYDEEISMWLTEKAKTANLEIRNFGYKPYIAPSLSSGSLSILSTLQGNWLYGSTYMGGVYMGSKFRLNKTGIEIERLKLPYSLYKRIENTYEKLGDLV</sequence>
<dbReference type="RefSeq" id="WP_072744894.1">
    <property type="nucleotide sequence ID" value="NZ_FQXR01000012.1"/>
</dbReference>
<dbReference type="Pfam" id="PF00056">
    <property type="entry name" value="Ldh_1_N"/>
    <property type="match status" value="1"/>
</dbReference>
<dbReference type="EMBL" id="FQXR01000012">
    <property type="protein sequence ID" value="SHI12187.1"/>
    <property type="molecule type" value="Genomic_DNA"/>
</dbReference>
<organism evidence="2 3">
    <name type="scientific">Sporanaerobacter acetigenes DSM 13106</name>
    <dbReference type="NCBI Taxonomy" id="1123281"/>
    <lineage>
        <taxon>Bacteria</taxon>
        <taxon>Bacillati</taxon>
        <taxon>Bacillota</taxon>
        <taxon>Tissierellia</taxon>
        <taxon>Tissierellales</taxon>
        <taxon>Sporanaerobacteraceae</taxon>
        <taxon>Sporanaerobacter</taxon>
    </lineage>
</organism>
<keyword evidence="3" id="KW-1185">Reference proteome</keyword>
<dbReference type="SUPFAM" id="SSF51735">
    <property type="entry name" value="NAD(P)-binding Rossmann-fold domains"/>
    <property type="match status" value="1"/>
</dbReference>